<dbReference type="SUPFAM" id="SSF56601">
    <property type="entry name" value="beta-lactamase/transpeptidase-like"/>
    <property type="match status" value="1"/>
</dbReference>
<evidence type="ECO:0000313" key="3">
    <source>
        <dbReference type="Proteomes" id="UP000183376"/>
    </source>
</evidence>
<dbReference type="Gene3D" id="3.40.710.10">
    <property type="entry name" value="DD-peptidase/beta-lactamase superfamily"/>
    <property type="match status" value="1"/>
</dbReference>
<reference evidence="2 3" key="1">
    <citation type="submission" date="2016-10" db="EMBL/GenBank/DDBJ databases">
        <authorList>
            <person name="de Groot N.N."/>
        </authorList>
    </citation>
    <scope>NUCLEOTIDE SEQUENCE [LARGE SCALE GENOMIC DNA]</scope>
    <source>
        <strain evidence="2 3">DSM 44149</strain>
    </source>
</reference>
<gene>
    <name evidence="2" type="ORF">SAMN04489726_4516</name>
</gene>
<dbReference type="PANTHER" id="PTHR43283">
    <property type="entry name" value="BETA-LACTAMASE-RELATED"/>
    <property type="match status" value="1"/>
</dbReference>
<accession>A0A1G9Y051</accession>
<dbReference type="InterPro" id="IPR001466">
    <property type="entry name" value="Beta-lactam-related"/>
</dbReference>
<dbReference type="InterPro" id="IPR012338">
    <property type="entry name" value="Beta-lactam/transpept-like"/>
</dbReference>
<evidence type="ECO:0000259" key="1">
    <source>
        <dbReference type="Pfam" id="PF00144"/>
    </source>
</evidence>
<proteinExistence type="predicted"/>
<dbReference type="RefSeq" id="WP_030428815.1">
    <property type="nucleotide sequence ID" value="NZ_JOEF01000005.1"/>
</dbReference>
<dbReference type="InterPro" id="IPR050789">
    <property type="entry name" value="Diverse_Enzym_Activities"/>
</dbReference>
<organism evidence="2 3">
    <name type="scientific">Allokutzneria albata</name>
    <name type="common">Kibdelosporangium albatum</name>
    <dbReference type="NCBI Taxonomy" id="211114"/>
    <lineage>
        <taxon>Bacteria</taxon>
        <taxon>Bacillati</taxon>
        <taxon>Actinomycetota</taxon>
        <taxon>Actinomycetes</taxon>
        <taxon>Pseudonocardiales</taxon>
        <taxon>Pseudonocardiaceae</taxon>
        <taxon>Allokutzneria</taxon>
    </lineage>
</organism>
<keyword evidence="3" id="KW-1185">Reference proteome</keyword>
<dbReference type="Proteomes" id="UP000183376">
    <property type="component" value="Chromosome I"/>
</dbReference>
<dbReference type="PANTHER" id="PTHR43283:SF3">
    <property type="entry name" value="BETA-LACTAMASE FAMILY PROTEIN (AFU_ORTHOLOGUE AFUA_5G07500)"/>
    <property type="match status" value="1"/>
</dbReference>
<name>A0A1G9Y051_ALLAB</name>
<sequence>MSDLRGVLGEHVDNGSVPGAVALVARGGEAEVSAVGGSMARDSIFRIASLTKPITAAAVMVLVDDGRLALDDPVARWLPELGSPVVVRTPASPIDDVVPANRPITVFDLLTSRSGHGFPSDFSLPAIQPLFSELRQGPPQPHVVPAPDDWMAALSRIPLLHQPGKTWLYNTSSDIQGVLVSRVANRPLPEFLAERLFDPLGMVDTGFAVPAAKRERLTSLYGTGENGFELVDGQNGQWGSLPAFASGAGGLVSTADDWYRFARMLLAEGAVDGRQLLSAESVRLMTTDHTTAAQREASALFLEGQGWGFGGSVDVAAIDPWNVPGRYGWVGGTGTAAHIVPSTGTVTILLSQLQMSGPTPPTLMRDFWTYAAQS</sequence>
<dbReference type="STRING" id="211114.SAMN04489726_4516"/>
<dbReference type="Pfam" id="PF00144">
    <property type="entry name" value="Beta-lactamase"/>
    <property type="match status" value="1"/>
</dbReference>
<dbReference type="eggNOG" id="COG1680">
    <property type="taxonomic scope" value="Bacteria"/>
</dbReference>
<protein>
    <submittedName>
        <fullName evidence="2">CubicO group peptidase, beta-lactamase class C family</fullName>
    </submittedName>
</protein>
<dbReference type="OrthoDB" id="4281716at2"/>
<dbReference type="AlphaFoldDB" id="A0A1G9Y051"/>
<feature type="domain" description="Beta-lactamase-related" evidence="1">
    <location>
        <begin position="7"/>
        <end position="354"/>
    </location>
</feature>
<evidence type="ECO:0000313" key="2">
    <source>
        <dbReference type="EMBL" id="SDN02428.1"/>
    </source>
</evidence>
<dbReference type="EMBL" id="LT629701">
    <property type="protein sequence ID" value="SDN02428.1"/>
    <property type="molecule type" value="Genomic_DNA"/>
</dbReference>